<gene>
    <name evidence="1" type="ORF">AAG570_011686</name>
</gene>
<evidence type="ECO:0000313" key="1">
    <source>
        <dbReference type="EMBL" id="KAL1130438.1"/>
    </source>
</evidence>
<dbReference type="AlphaFoldDB" id="A0ABD0YYZ1"/>
<keyword evidence="2" id="KW-1185">Reference proteome</keyword>
<comment type="caution">
    <text evidence="1">The sequence shown here is derived from an EMBL/GenBank/DDBJ whole genome shotgun (WGS) entry which is preliminary data.</text>
</comment>
<evidence type="ECO:0000313" key="2">
    <source>
        <dbReference type="Proteomes" id="UP001558652"/>
    </source>
</evidence>
<dbReference type="Proteomes" id="UP001558652">
    <property type="component" value="Unassembled WGS sequence"/>
</dbReference>
<reference evidence="1 2" key="1">
    <citation type="submission" date="2024-07" db="EMBL/GenBank/DDBJ databases">
        <title>Chromosome-level genome assembly of the water stick insect Ranatra chinensis (Heteroptera: Nepidae).</title>
        <authorList>
            <person name="Liu X."/>
        </authorList>
    </citation>
    <scope>NUCLEOTIDE SEQUENCE [LARGE SCALE GENOMIC DNA]</scope>
    <source>
        <strain evidence="1">Cailab_2021Rc</strain>
        <tissue evidence="1">Muscle</tissue>
    </source>
</reference>
<protein>
    <submittedName>
        <fullName evidence="1">Uncharacterized protein</fullName>
    </submittedName>
</protein>
<name>A0ABD0YYZ1_9HEMI</name>
<proteinExistence type="predicted"/>
<dbReference type="EMBL" id="JBFDAA010000007">
    <property type="protein sequence ID" value="KAL1130438.1"/>
    <property type="molecule type" value="Genomic_DNA"/>
</dbReference>
<sequence>MNYDPNSAAEDGDYDKFYKALVIFSSGVDRMGRTSHHYYRRLLDKRRSPYALHQRIYTRLQPGSTWSAATPLSPPHLYDRSTVAGSVHKTCNVAVFRLVTRDFPPKYVLDVPSRFNQESFHKPMLPSNKFTRSEQKRRAMIFLAYFTNWEAGRFCKGPKILDLHVVTGVLKMIKDHRTMWSDSCLVVGGEMALHLQVEGRWDMSIVEWRGTGSGD</sequence>
<organism evidence="1 2">
    <name type="scientific">Ranatra chinensis</name>
    <dbReference type="NCBI Taxonomy" id="642074"/>
    <lineage>
        <taxon>Eukaryota</taxon>
        <taxon>Metazoa</taxon>
        <taxon>Ecdysozoa</taxon>
        <taxon>Arthropoda</taxon>
        <taxon>Hexapoda</taxon>
        <taxon>Insecta</taxon>
        <taxon>Pterygota</taxon>
        <taxon>Neoptera</taxon>
        <taxon>Paraneoptera</taxon>
        <taxon>Hemiptera</taxon>
        <taxon>Heteroptera</taxon>
        <taxon>Panheteroptera</taxon>
        <taxon>Nepomorpha</taxon>
        <taxon>Nepidae</taxon>
        <taxon>Ranatrinae</taxon>
        <taxon>Ranatra</taxon>
    </lineage>
</organism>
<accession>A0ABD0YYZ1</accession>